<protein>
    <submittedName>
        <fullName evidence="2">Uncharacterized protein</fullName>
    </submittedName>
</protein>
<keyword evidence="1" id="KW-0812">Transmembrane</keyword>
<keyword evidence="1" id="KW-1133">Transmembrane helix</keyword>
<organism evidence="2 3">
    <name type="scientific">Branchiibius hedensis</name>
    <dbReference type="NCBI Taxonomy" id="672460"/>
    <lineage>
        <taxon>Bacteria</taxon>
        <taxon>Bacillati</taxon>
        <taxon>Actinomycetota</taxon>
        <taxon>Actinomycetes</taxon>
        <taxon>Micrococcales</taxon>
        <taxon>Dermacoccaceae</taxon>
        <taxon>Branchiibius</taxon>
    </lineage>
</organism>
<gene>
    <name evidence="2" type="ORF">SAMN04489750_1867</name>
</gene>
<feature type="transmembrane region" description="Helical" evidence="1">
    <location>
        <begin position="142"/>
        <end position="166"/>
    </location>
</feature>
<sequence>MAKVQRITGLTGARYRITGSPADVQRTRKQLEAADAANARAAVEREAANARFRADMGETYDTLMHDLRRDAAAGMKTSAALMGGTVVGTAALTAGMIRSRRFRYIAQAVLHFLFACTVFFIATFATLVQAAGPVSDDEAGGVVVKAFGLGLLAALVGGSLWTFTYVKLRTQRKLRRLDLYSQSQMMPGCGPQGYYPDQTYPPQQ</sequence>
<reference evidence="3" key="1">
    <citation type="submission" date="2016-10" db="EMBL/GenBank/DDBJ databases">
        <authorList>
            <person name="Varghese N."/>
            <person name="Submissions S."/>
        </authorList>
    </citation>
    <scope>NUCLEOTIDE SEQUENCE [LARGE SCALE GENOMIC DNA]</scope>
    <source>
        <strain evidence="3">DSM 22951</strain>
    </source>
</reference>
<name>A0A2Y8ZRL6_9MICO</name>
<dbReference type="EMBL" id="UESZ01000001">
    <property type="protein sequence ID" value="SSA34544.1"/>
    <property type="molecule type" value="Genomic_DNA"/>
</dbReference>
<evidence type="ECO:0000313" key="3">
    <source>
        <dbReference type="Proteomes" id="UP000250028"/>
    </source>
</evidence>
<dbReference type="RefSeq" id="WP_109685217.1">
    <property type="nucleotide sequence ID" value="NZ_QGDN01000001.1"/>
</dbReference>
<dbReference type="AlphaFoldDB" id="A0A2Y8ZRL6"/>
<dbReference type="Proteomes" id="UP000250028">
    <property type="component" value="Unassembled WGS sequence"/>
</dbReference>
<evidence type="ECO:0000313" key="2">
    <source>
        <dbReference type="EMBL" id="SSA34544.1"/>
    </source>
</evidence>
<evidence type="ECO:0000256" key="1">
    <source>
        <dbReference type="SAM" id="Phobius"/>
    </source>
</evidence>
<accession>A0A2Y8ZRL6</accession>
<keyword evidence="1" id="KW-0472">Membrane</keyword>
<feature type="transmembrane region" description="Helical" evidence="1">
    <location>
        <begin position="79"/>
        <end position="97"/>
    </location>
</feature>
<feature type="transmembrane region" description="Helical" evidence="1">
    <location>
        <begin position="109"/>
        <end position="130"/>
    </location>
</feature>
<keyword evidence="3" id="KW-1185">Reference proteome</keyword>
<proteinExistence type="predicted"/>